<keyword evidence="5" id="KW-0547">Nucleotide-binding</keyword>
<organism evidence="11 12">
    <name type="scientific">Cryptosporangium arvum DSM 44712</name>
    <dbReference type="NCBI Taxonomy" id="927661"/>
    <lineage>
        <taxon>Bacteria</taxon>
        <taxon>Bacillati</taxon>
        <taxon>Actinomycetota</taxon>
        <taxon>Actinomycetes</taxon>
        <taxon>Cryptosporangiales</taxon>
        <taxon>Cryptosporangiaceae</taxon>
        <taxon>Cryptosporangium</taxon>
    </lineage>
</organism>
<evidence type="ECO:0000256" key="9">
    <source>
        <dbReference type="SAM" id="Phobius"/>
    </source>
</evidence>
<keyword evidence="9" id="KW-0472">Membrane</keyword>
<dbReference type="PANTHER" id="PTHR24421">
    <property type="entry name" value="NITRATE/NITRITE SENSOR PROTEIN NARX-RELATED"/>
    <property type="match status" value="1"/>
</dbReference>
<evidence type="ECO:0000256" key="1">
    <source>
        <dbReference type="ARBA" id="ARBA00000085"/>
    </source>
</evidence>
<dbReference type="PANTHER" id="PTHR24421:SF10">
    <property type="entry name" value="NITRATE_NITRITE SENSOR PROTEIN NARQ"/>
    <property type="match status" value="1"/>
</dbReference>
<dbReference type="Proteomes" id="UP000021053">
    <property type="component" value="Unassembled WGS sequence"/>
</dbReference>
<dbReference type="Pfam" id="PF07730">
    <property type="entry name" value="HisKA_3"/>
    <property type="match status" value="1"/>
</dbReference>
<keyword evidence="9" id="KW-1133">Transmembrane helix</keyword>
<keyword evidence="8" id="KW-0902">Two-component regulatory system</keyword>
<feature type="transmembrane region" description="Helical" evidence="9">
    <location>
        <begin position="100"/>
        <end position="117"/>
    </location>
</feature>
<comment type="caution">
    <text evidence="11">The sequence shown here is derived from an EMBL/GenBank/DDBJ whole genome shotgun (WGS) entry which is preliminary data.</text>
</comment>
<feature type="transmembrane region" description="Helical" evidence="9">
    <location>
        <begin position="123"/>
        <end position="141"/>
    </location>
</feature>
<keyword evidence="7" id="KW-0067">ATP-binding</keyword>
<reference evidence="11 12" key="1">
    <citation type="submission" date="2013-07" db="EMBL/GenBank/DDBJ databases">
        <authorList>
            <consortium name="DOE Joint Genome Institute"/>
            <person name="Eisen J."/>
            <person name="Huntemann M."/>
            <person name="Han J."/>
            <person name="Chen A."/>
            <person name="Kyrpides N."/>
            <person name="Mavromatis K."/>
            <person name="Markowitz V."/>
            <person name="Palaniappan K."/>
            <person name="Ivanova N."/>
            <person name="Schaumberg A."/>
            <person name="Pati A."/>
            <person name="Liolios K."/>
            <person name="Nordberg H.P."/>
            <person name="Cantor M.N."/>
            <person name="Hua S.X."/>
            <person name="Woyke T."/>
        </authorList>
    </citation>
    <scope>NUCLEOTIDE SEQUENCE [LARGE SCALE GENOMIC DNA]</scope>
    <source>
        <strain evidence="11 12">DSM 44712</strain>
    </source>
</reference>
<evidence type="ECO:0000256" key="3">
    <source>
        <dbReference type="ARBA" id="ARBA00022553"/>
    </source>
</evidence>
<feature type="transmembrane region" description="Helical" evidence="9">
    <location>
        <begin position="58"/>
        <end position="88"/>
    </location>
</feature>
<evidence type="ECO:0000259" key="10">
    <source>
        <dbReference type="Pfam" id="PF07730"/>
    </source>
</evidence>
<evidence type="ECO:0000256" key="6">
    <source>
        <dbReference type="ARBA" id="ARBA00022777"/>
    </source>
</evidence>
<dbReference type="GO" id="GO:0000155">
    <property type="term" value="F:phosphorelay sensor kinase activity"/>
    <property type="evidence" value="ECO:0007669"/>
    <property type="project" value="InterPro"/>
</dbReference>
<dbReference type="HOGENOM" id="CLU_000445_20_1_11"/>
<dbReference type="PATRIC" id="fig|927661.3.peg.4126"/>
<dbReference type="AlphaFoldDB" id="A0A011A0D1"/>
<evidence type="ECO:0000256" key="7">
    <source>
        <dbReference type="ARBA" id="ARBA00022840"/>
    </source>
</evidence>
<evidence type="ECO:0000256" key="8">
    <source>
        <dbReference type="ARBA" id="ARBA00023012"/>
    </source>
</evidence>
<keyword evidence="12" id="KW-1185">Reference proteome</keyword>
<evidence type="ECO:0000256" key="2">
    <source>
        <dbReference type="ARBA" id="ARBA00012438"/>
    </source>
</evidence>
<gene>
    <name evidence="11" type="ORF">CryarDRAFT_4153</name>
</gene>
<dbReference type="RefSeq" id="WP_051570707.1">
    <property type="nucleotide sequence ID" value="NZ_KK073874.1"/>
</dbReference>
<dbReference type="OrthoDB" id="227596at2"/>
<dbReference type="InterPro" id="IPR036890">
    <property type="entry name" value="HATPase_C_sf"/>
</dbReference>
<keyword evidence="6 11" id="KW-0418">Kinase</keyword>
<dbReference type="GO" id="GO:0016020">
    <property type="term" value="C:membrane"/>
    <property type="evidence" value="ECO:0007669"/>
    <property type="project" value="InterPro"/>
</dbReference>
<dbReference type="GO" id="GO:0046983">
    <property type="term" value="F:protein dimerization activity"/>
    <property type="evidence" value="ECO:0007669"/>
    <property type="project" value="InterPro"/>
</dbReference>
<dbReference type="EMBL" id="JFBT01000001">
    <property type="protein sequence ID" value="EXG82947.1"/>
    <property type="molecule type" value="Genomic_DNA"/>
</dbReference>
<evidence type="ECO:0000313" key="12">
    <source>
        <dbReference type="Proteomes" id="UP000021053"/>
    </source>
</evidence>
<dbReference type="Gene3D" id="3.30.565.10">
    <property type="entry name" value="Histidine kinase-like ATPase, C-terminal domain"/>
    <property type="match status" value="1"/>
</dbReference>
<accession>A0A011A0D1</accession>
<dbReference type="EC" id="2.7.13.3" evidence="2"/>
<evidence type="ECO:0000256" key="4">
    <source>
        <dbReference type="ARBA" id="ARBA00022679"/>
    </source>
</evidence>
<sequence>MMSRVRAHQALLTDLLLAGVTGFLSLQAEQTVELPWRVPLAVIGVGSILLRRRYPLPVLVFVTLVVAGGVVSGFLFPALALGMGVLMYSVALDLEGRRPWGYAALVSAAVCVPGLILHFDMWWGVNSFAVPVWIFGGAAIGDSVRSRRAYIAEVTERARQAELTREEEARRRVIDERLRIARELHDVVAHHIAVISVQVGAATHVLRRDPEQVWPVLTHIRSAADTVLTEIQSVVGVLRDPNEVTSTEPTPGMDRLPALLEDLRAMGFAVSFAEHGEHRALPAMTDITAYRILQEALTNARRYGDGSASLSVDFGTEEVRVTVENRIRPSAAAGSGFGLLGMRERATAAHGTLETGPTADGSFRVHAVLPLRAEVTA</sequence>
<dbReference type="Gene3D" id="1.20.5.1930">
    <property type="match status" value="1"/>
</dbReference>
<evidence type="ECO:0000313" key="11">
    <source>
        <dbReference type="EMBL" id="EXG82947.1"/>
    </source>
</evidence>
<protein>
    <recommendedName>
        <fullName evidence="2">histidine kinase</fullName>
        <ecNumber evidence="2">2.7.13.3</ecNumber>
    </recommendedName>
</protein>
<dbReference type="InterPro" id="IPR011712">
    <property type="entry name" value="Sig_transdc_His_kin_sub3_dim/P"/>
</dbReference>
<name>A0A011A0D1_9ACTN</name>
<keyword evidence="4" id="KW-0808">Transferase</keyword>
<keyword evidence="3" id="KW-0597">Phosphoprotein</keyword>
<dbReference type="SUPFAM" id="SSF55874">
    <property type="entry name" value="ATPase domain of HSP90 chaperone/DNA topoisomerase II/histidine kinase"/>
    <property type="match status" value="1"/>
</dbReference>
<dbReference type="InterPro" id="IPR050482">
    <property type="entry name" value="Sensor_HK_TwoCompSys"/>
</dbReference>
<dbReference type="GO" id="GO:0005524">
    <property type="term" value="F:ATP binding"/>
    <property type="evidence" value="ECO:0007669"/>
    <property type="project" value="UniProtKB-KW"/>
</dbReference>
<keyword evidence="9" id="KW-0812">Transmembrane</keyword>
<evidence type="ECO:0000256" key="5">
    <source>
        <dbReference type="ARBA" id="ARBA00022741"/>
    </source>
</evidence>
<dbReference type="CDD" id="cd16917">
    <property type="entry name" value="HATPase_UhpB-NarQ-NarX-like"/>
    <property type="match status" value="1"/>
</dbReference>
<feature type="domain" description="Signal transduction histidine kinase subgroup 3 dimerisation and phosphoacceptor" evidence="10">
    <location>
        <begin position="176"/>
        <end position="241"/>
    </location>
</feature>
<comment type="catalytic activity">
    <reaction evidence="1">
        <text>ATP + protein L-histidine = ADP + protein N-phospho-L-histidine.</text>
        <dbReference type="EC" id="2.7.13.3"/>
    </reaction>
</comment>
<proteinExistence type="predicted"/>